<feature type="transmembrane region" description="Helical" evidence="10">
    <location>
        <begin position="57"/>
        <end position="74"/>
    </location>
</feature>
<comment type="similarity">
    <text evidence="2">Belongs to the polyprenol kinase family.</text>
</comment>
<dbReference type="InterPro" id="IPR032974">
    <property type="entry name" value="Polypren_kinase"/>
</dbReference>
<feature type="transmembrane region" description="Helical" evidence="10">
    <location>
        <begin position="228"/>
        <end position="250"/>
    </location>
</feature>
<keyword evidence="5 10" id="KW-0812">Transmembrane</keyword>
<dbReference type="GO" id="GO:0043048">
    <property type="term" value="P:dolichyl monophosphate biosynthetic process"/>
    <property type="evidence" value="ECO:0007669"/>
    <property type="project" value="TreeGrafter"/>
</dbReference>
<keyword evidence="8 10" id="KW-1133">Transmembrane helix</keyword>
<feature type="transmembrane region" description="Helical" evidence="10">
    <location>
        <begin position="364"/>
        <end position="383"/>
    </location>
</feature>
<dbReference type="EC" id="2.7.1.108" evidence="3"/>
<feature type="transmembrane region" description="Helical" evidence="10">
    <location>
        <begin position="301"/>
        <end position="320"/>
    </location>
</feature>
<evidence type="ECO:0000256" key="6">
    <source>
        <dbReference type="ARBA" id="ARBA00022777"/>
    </source>
</evidence>
<evidence type="ECO:0000256" key="2">
    <source>
        <dbReference type="ARBA" id="ARBA00010794"/>
    </source>
</evidence>
<evidence type="ECO:0000256" key="4">
    <source>
        <dbReference type="ARBA" id="ARBA00022679"/>
    </source>
</evidence>
<evidence type="ECO:0000256" key="8">
    <source>
        <dbReference type="ARBA" id="ARBA00022989"/>
    </source>
</evidence>
<feature type="transmembrane region" description="Helical" evidence="10">
    <location>
        <begin position="326"/>
        <end position="343"/>
    </location>
</feature>
<organism evidence="11">
    <name type="scientific">Phallusia mammillata</name>
    <dbReference type="NCBI Taxonomy" id="59560"/>
    <lineage>
        <taxon>Eukaryota</taxon>
        <taxon>Metazoa</taxon>
        <taxon>Chordata</taxon>
        <taxon>Tunicata</taxon>
        <taxon>Ascidiacea</taxon>
        <taxon>Phlebobranchia</taxon>
        <taxon>Ascidiidae</taxon>
        <taxon>Phallusia</taxon>
    </lineage>
</organism>
<keyword evidence="6 11" id="KW-0418">Kinase</keyword>
<feature type="transmembrane region" description="Helical" evidence="10">
    <location>
        <begin position="403"/>
        <end position="427"/>
    </location>
</feature>
<feature type="transmembrane region" description="Helical" evidence="10">
    <location>
        <begin position="202"/>
        <end position="221"/>
    </location>
</feature>
<dbReference type="GO" id="GO:0004168">
    <property type="term" value="F:dolichol kinase activity"/>
    <property type="evidence" value="ECO:0007669"/>
    <property type="project" value="UniProtKB-EC"/>
</dbReference>
<name>A0A6F9D6B7_9ASCI</name>
<protein>
    <recommendedName>
        <fullName evidence="3">dolichol kinase</fullName>
        <ecNumber evidence="3">2.7.1.108</ecNumber>
    </recommendedName>
</protein>
<reference evidence="11" key="1">
    <citation type="submission" date="2020-04" db="EMBL/GenBank/DDBJ databases">
        <authorList>
            <person name="Neveu A P."/>
        </authorList>
    </citation>
    <scope>NUCLEOTIDE SEQUENCE</scope>
    <source>
        <tissue evidence="11">Whole embryo</tissue>
    </source>
</reference>
<feature type="transmembrane region" description="Helical" evidence="10">
    <location>
        <begin position="139"/>
        <end position="158"/>
    </location>
</feature>
<keyword evidence="4" id="KW-0808">Transferase</keyword>
<dbReference type="PANTHER" id="PTHR13205">
    <property type="entry name" value="TRANSMEMBRANE PROTEIN 15-RELATED"/>
    <property type="match status" value="1"/>
</dbReference>
<feature type="transmembrane region" description="Helical" evidence="10">
    <location>
        <begin position="165"/>
        <end position="182"/>
    </location>
</feature>
<sequence>METVLLIASQAFMVASHPAGYICEIKILALLSIICAILQLTKLRLPSWIKQYVRPGADIVPFYGCVIFSSILFIDDKSPFVVQTSMCFSLLCVAAIPIFSRMKLVAKGLSVIFVAGTISFYVLGCSFDTTKLFSNMPPLLLYMTHFSLFSIVFLVCLLSSPGSFSVGESILVSQMVTVLFNFTDSTHELEHSNKLMEISLVAARLTIFLILVSMSLFYFFNTTTTRTVIFYTLMLCVMVVFCILYTPWLIDCMLFAVKFLTSNYPQRMRLLMFWGFISILCLVFIVVRSRQGKASTMERKAFHLFILLVYIPGFMFDIPLLFICSVFVAIVFLVAGTMQAFQIEPVGYLLERQFRRFKSLQDTGSLVVTPICLLLGMSLPLWLSCAKDPDILVETHRLPPIASYSGIISVGIGDAMASVCGSIYGTLNFPKRRKTVEGTLASILAQVLFVYALSLSGNIDNGSSNIILAIIVGALIEAYTREVDNLVVPLLVYFLLDII</sequence>
<accession>A0A6F9D6B7</accession>
<proteinExistence type="evidence at transcript level"/>
<dbReference type="PANTHER" id="PTHR13205:SF15">
    <property type="entry name" value="DOLICHOL KINASE"/>
    <property type="match status" value="1"/>
</dbReference>
<feature type="transmembrane region" description="Helical" evidence="10">
    <location>
        <begin position="28"/>
        <end position="45"/>
    </location>
</feature>
<keyword evidence="7" id="KW-0256">Endoplasmic reticulum</keyword>
<evidence type="ECO:0000256" key="9">
    <source>
        <dbReference type="ARBA" id="ARBA00023136"/>
    </source>
</evidence>
<evidence type="ECO:0000256" key="10">
    <source>
        <dbReference type="SAM" id="Phobius"/>
    </source>
</evidence>
<evidence type="ECO:0000256" key="7">
    <source>
        <dbReference type="ARBA" id="ARBA00022824"/>
    </source>
</evidence>
<dbReference type="AlphaFoldDB" id="A0A6F9D6B7"/>
<keyword evidence="9 10" id="KW-0472">Membrane</keyword>
<evidence type="ECO:0000313" key="11">
    <source>
        <dbReference type="EMBL" id="CAB3223262.1"/>
    </source>
</evidence>
<feature type="transmembrane region" description="Helical" evidence="10">
    <location>
        <begin position="111"/>
        <end position="133"/>
    </location>
</feature>
<dbReference type="EMBL" id="LR783085">
    <property type="protein sequence ID" value="CAB3223262.1"/>
    <property type="molecule type" value="mRNA"/>
</dbReference>
<evidence type="ECO:0000256" key="5">
    <source>
        <dbReference type="ARBA" id="ARBA00022692"/>
    </source>
</evidence>
<feature type="transmembrane region" description="Helical" evidence="10">
    <location>
        <begin position="270"/>
        <end position="289"/>
    </location>
</feature>
<evidence type="ECO:0000256" key="1">
    <source>
        <dbReference type="ARBA" id="ARBA00004477"/>
    </source>
</evidence>
<gene>
    <name evidence="11" type="primary">Arsg-004</name>
</gene>
<feature type="transmembrane region" description="Helical" evidence="10">
    <location>
        <begin position="80"/>
        <end position="99"/>
    </location>
</feature>
<dbReference type="GO" id="GO:0005789">
    <property type="term" value="C:endoplasmic reticulum membrane"/>
    <property type="evidence" value="ECO:0007669"/>
    <property type="project" value="UniProtKB-SubCell"/>
</dbReference>
<evidence type="ECO:0000256" key="3">
    <source>
        <dbReference type="ARBA" id="ARBA00012132"/>
    </source>
</evidence>
<comment type="subcellular location">
    <subcellularLocation>
        <location evidence="1">Endoplasmic reticulum membrane</location>
        <topology evidence="1">Multi-pass membrane protein</topology>
    </subcellularLocation>
</comment>